<sequence length="90" mass="9999">APKEREPTTKPKHKLQSEPNTDPAAQNATTHQHVLHRTLRGRHVFPEPPPSSLPENIVTEPTKSSNTPDSTGIKTTTKEQHPTTVLEVLR</sequence>
<evidence type="ECO:0000256" key="1">
    <source>
        <dbReference type="SAM" id="MobiDB-lite"/>
    </source>
</evidence>
<dbReference type="EMBL" id="LS974622">
    <property type="protein sequence ID" value="CAG7873172.1"/>
    <property type="molecule type" value="Genomic_DNA"/>
</dbReference>
<evidence type="ECO:0000313" key="2">
    <source>
        <dbReference type="EMBL" id="CAG7873172.1"/>
    </source>
</evidence>
<feature type="compositionally biased region" description="Polar residues" evidence="1">
    <location>
        <begin position="17"/>
        <end position="32"/>
    </location>
</feature>
<feature type="non-terminal residue" evidence="2">
    <location>
        <position position="1"/>
    </location>
</feature>
<dbReference type="AlphaFoldDB" id="A0A8D9D9H6"/>
<reference evidence="2 3" key="1">
    <citation type="submission" date="2021-07" db="EMBL/GenBank/DDBJ databases">
        <authorList>
            <consortium name="Genoscope - CEA"/>
            <person name="William W."/>
        </authorList>
    </citation>
    <scope>NUCLEOTIDE SEQUENCE [LARGE SCALE GENOMIC DNA]</scope>
</reference>
<organism evidence="2 3">
    <name type="scientific">Brassica campestris</name>
    <name type="common">Field mustard</name>
    <dbReference type="NCBI Taxonomy" id="3711"/>
    <lineage>
        <taxon>Eukaryota</taxon>
        <taxon>Viridiplantae</taxon>
        <taxon>Streptophyta</taxon>
        <taxon>Embryophyta</taxon>
        <taxon>Tracheophyta</taxon>
        <taxon>Spermatophyta</taxon>
        <taxon>Magnoliopsida</taxon>
        <taxon>eudicotyledons</taxon>
        <taxon>Gunneridae</taxon>
        <taxon>Pentapetalae</taxon>
        <taxon>rosids</taxon>
        <taxon>malvids</taxon>
        <taxon>Brassicales</taxon>
        <taxon>Brassicaceae</taxon>
        <taxon>Brassiceae</taxon>
        <taxon>Brassica</taxon>
    </lineage>
</organism>
<name>A0A8D9D9H6_BRACM</name>
<feature type="compositionally biased region" description="Basic residues" evidence="1">
    <location>
        <begin position="33"/>
        <end position="43"/>
    </location>
</feature>
<protein>
    <submittedName>
        <fullName evidence="2">Uncharacterized protein</fullName>
    </submittedName>
</protein>
<dbReference type="Proteomes" id="UP000694005">
    <property type="component" value="Chromosome A06"/>
</dbReference>
<accession>A0A8D9D9H6</accession>
<dbReference type="Gramene" id="A06p54120.2_BraZ1">
    <property type="protein sequence ID" value="A06p54120.2_BraZ1.CDS.1"/>
    <property type="gene ID" value="A06g54120.2_BraZ1"/>
</dbReference>
<proteinExistence type="predicted"/>
<feature type="compositionally biased region" description="Polar residues" evidence="1">
    <location>
        <begin position="59"/>
        <end position="75"/>
    </location>
</feature>
<feature type="region of interest" description="Disordered" evidence="1">
    <location>
        <begin position="1"/>
        <end position="90"/>
    </location>
</feature>
<evidence type="ECO:0000313" key="3">
    <source>
        <dbReference type="Proteomes" id="UP000694005"/>
    </source>
</evidence>
<gene>
    <name evidence="2" type="ORF">BRAPAZ1V2_A06P54120.2</name>
</gene>